<organism evidence="1 2">
    <name type="scientific">Candidatus Epulonipiscium fishelsonii</name>
    <dbReference type="NCBI Taxonomy" id="77094"/>
    <lineage>
        <taxon>Bacteria</taxon>
        <taxon>Bacillati</taxon>
        <taxon>Bacillota</taxon>
        <taxon>Clostridia</taxon>
        <taxon>Lachnospirales</taxon>
        <taxon>Lachnospiraceae</taxon>
        <taxon>Candidatus Epulonipiscium</taxon>
    </lineage>
</organism>
<name>A0ACC8XAD5_9FIRM</name>
<dbReference type="EMBL" id="LJDB01000070">
    <property type="protein sequence ID" value="ONI39190.1"/>
    <property type="molecule type" value="Genomic_DNA"/>
</dbReference>
<protein>
    <submittedName>
        <fullName evidence="1">Uncharacterized protein</fullName>
    </submittedName>
</protein>
<keyword evidence="2" id="KW-1185">Reference proteome</keyword>
<gene>
    <name evidence="1" type="ORF">AN396_09115</name>
</gene>
<comment type="caution">
    <text evidence="1">The sequence shown here is derived from an EMBL/GenBank/DDBJ whole genome shotgun (WGS) entry which is preliminary data.</text>
</comment>
<dbReference type="Proteomes" id="UP000188605">
    <property type="component" value="Unassembled WGS sequence"/>
</dbReference>
<proteinExistence type="predicted"/>
<evidence type="ECO:0000313" key="1">
    <source>
        <dbReference type="EMBL" id="ONI39190.1"/>
    </source>
</evidence>
<reference evidence="1" key="1">
    <citation type="submission" date="2016-08" db="EMBL/GenBank/DDBJ databases">
        <authorList>
            <person name="Ngugi D.K."/>
            <person name="Miyake S."/>
            <person name="Stingl U."/>
        </authorList>
    </citation>
    <scope>NUCLEOTIDE SEQUENCE</scope>
    <source>
        <strain evidence="1">SCG-B11WGA-EpuloA1</strain>
    </source>
</reference>
<accession>A0ACC8XAD5</accession>
<sequence length="293" mass="32198">MEVCALNQFSVGIVGGDLRFVRLCEILCANGIKTCVYALNHPDIPETANIITSLEEINQCSYVIGPIPFSRDGKNLFTPLSNVSVSIEMFMQNVTNPFLCLSVLNNQLIEALNKRNLKFVDLMEMDEIAILNAIPTAEGAIQYAMQNSEITLNESNCIVLGFGRCGKILANKLKGIGANVYVEARSTADLAFISTYDYIPVPLPKLKNVLNKFDFIFNTIPIQILTNEFIDVCKNDAIYIELASNPGGIVDVEYTKNKGIQYIPAPGLPGKIAPKTAAKILYHGLEIIIKEGM</sequence>
<evidence type="ECO:0000313" key="2">
    <source>
        <dbReference type="Proteomes" id="UP000188605"/>
    </source>
</evidence>